<organism evidence="1 2">
    <name type="scientific">Ixodes persulcatus</name>
    <name type="common">Taiga tick</name>
    <dbReference type="NCBI Taxonomy" id="34615"/>
    <lineage>
        <taxon>Eukaryota</taxon>
        <taxon>Metazoa</taxon>
        <taxon>Ecdysozoa</taxon>
        <taxon>Arthropoda</taxon>
        <taxon>Chelicerata</taxon>
        <taxon>Arachnida</taxon>
        <taxon>Acari</taxon>
        <taxon>Parasitiformes</taxon>
        <taxon>Ixodida</taxon>
        <taxon>Ixodoidea</taxon>
        <taxon>Ixodidae</taxon>
        <taxon>Ixodinae</taxon>
        <taxon>Ixodes</taxon>
    </lineage>
</organism>
<comment type="caution">
    <text evidence="1">The sequence shown here is derived from an EMBL/GenBank/DDBJ whole genome shotgun (WGS) entry which is preliminary data.</text>
</comment>
<name>A0AC60P349_IXOPE</name>
<gene>
    <name evidence="1" type="ORF">HPB47_009084</name>
</gene>
<dbReference type="EMBL" id="JABSTQ010011235">
    <property type="protein sequence ID" value="KAG0413751.1"/>
    <property type="molecule type" value="Genomic_DNA"/>
</dbReference>
<accession>A0AC60P349</accession>
<keyword evidence="2" id="KW-1185">Reference proteome</keyword>
<proteinExistence type="predicted"/>
<evidence type="ECO:0000313" key="2">
    <source>
        <dbReference type="Proteomes" id="UP000805193"/>
    </source>
</evidence>
<dbReference type="Proteomes" id="UP000805193">
    <property type="component" value="Unassembled WGS sequence"/>
</dbReference>
<evidence type="ECO:0000313" key="1">
    <source>
        <dbReference type="EMBL" id="KAG0413751.1"/>
    </source>
</evidence>
<protein>
    <submittedName>
        <fullName evidence="1">Uncharacterized protein</fullName>
    </submittedName>
</protein>
<sequence length="504" mass="58814">MATAKEDQAWNTSIYECISKDICTTFENEPILIVGDFNCHILELDGRESGAAGLRKLVKKHDLRIVNLEPECEGRATWSRRNQQTAIDYVLISNNASRMNIKIDSMHIDESKVNSCGSDHNRILIKLNTKNQRQKKETKMHSQGSHWKLGAEEKIEEFASELEKRIQAENTYEELISLICKTANKHIGKTRKGRRQNRKPWFDKEVKDAIRRRQEINKQHRILWKTLAVPAVTYANDALTYSAAGIKGLDRHQYELGRWLLGGSSCTANTAVTGEMGWSTHQNREARSKLQYMGRLKFLPEENYARRMYYHIRYKGTRTNWIKKLKDIDTKYSNRQQATTEREWARTIRKEVTQAGIQQWQRAIQRKQSLELYRRHKSEPAPYHRYRGDRASALLFQARTGCLLTQSRKCELYGDDPTCRLCGEENETIEHVVNRCRRLEHTRKNSPTDSLERALGLTDADDPDHYDPDDGAQKETEDTGRRLVMWERLCRNTKTDTQRPWTSK</sequence>
<reference evidence="1 2" key="1">
    <citation type="journal article" date="2020" name="Cell">
        <title>Large-Scale Comparative Analyses of Tick Genomes Elucidate Their Genetic Diversity and Vector Capacities.</title>
        <authorList>
            <consortium name="Tick Genome and Microbiome Consortium (TIGMIC)"/>
            <person name="Jia N."/>
            <person name="Wang J."/>
            <person name="Shi W."/>
            <person name="Du L."/>
            <person name="Sun Y."/>
            <person name="Zhan W."/>
            <person name="Jiang J.F."/>
            <person name="Wang Q."/>
            <person name="Zhang B."/>
            <person name="Ji P."/>
            <person name="Bell-Sakyi L."/>
            <person name="Cui X.M."/>
            <person name="Yuan T.T."/>
            <person name="Jiang B.G."/>
            <person name="Yang W.F."/>
            <person name="Lam T.T."/>
            <person name="Chang Q.C."/>
            <person name="Ding S.J."/>
            <person name="Wang X.J."/>
            <person name="Zhu J.G."/>
            <person name="Ruan X.D."/>
            <person name="Zhao L."/>
            <person name="Wei J.T."/>
            <person name="Ye R.Z."/>
            <person name="Que T.C."/>
            <person name="Du C.H."/>
            <person name="Zhou Y.H."/>
            <person name="Cheng J.X."/>
            <person name="Dai P.F."/>
            <person name="Guo W.B."/>
            <person name="Han X.H."/>
            <person name="Huang E.J."/>
            <person name="Li L.F."/>
            <person name="Wei W."/>
            <person name="Gao Y.C."/>
            <person name="Liu J.Z."/>
            <person name="Shao H.Z."/>
            <person name="Wang X."/>
            <person name="Wang C.C."/>
            <person name="Yang T.C."/>
            <person name="Huo Q.B."/>
            <person name="Li W."/>
            <person name="Chen H.Y."/>
            <person name="Chen S.E."/>
            <person name="Zhou L.G."/>
            <person name="Ni X.B."/>
            <person name="Tian J.H."/>
            <person name="Sheng Y."/>
            <person name="Liu T."/>
            <person name="Pan Y.S."/>
            <person name="Xia L.Y."/>
            <person name="Li J."/>
            <person name="Zhao F."/>
            <person name="Cao W.C."/>
        </authorList>
    </citation>
    <scope>NUCLEOTIDE SEQUENCE [LARGE SCALE GENOMIC DNA]</scope>
    <source>
        <strain evidence="1">Iper-2018</strain>
    </source>
</reference>